<sequence length="808" mass="88315">MKTTEKQQIATLLGFHGVSLLEEIAFSRGQSETSARVRRQVLPLAAFKALLLDHTEGPKAGPCWMPATFTGNRRSGAAAEAVQVAVLDLDSGQPVDEIAELVRAAGLAAILHTSHSHRPEHPKVRVILFPARPWRAADYANTGTAARAYRAGLANLAEVLGLAADPAAMDPARLFFLPRHAPGADFSAEWIDGGAAEVWPEPGAAPAIGEVLPALAGEGEVPPEVLFSALAAIRNDSRFGRHEWVKTIAAVRNALGEEGREAAEAWSAEWSEGDHDPDEFARVWESIHDPRASAGTIFMYARRDGWSDPRAEAERERLLAAFDDLPTDEEEAELAERAAADRLAEFGDIANGAAHADRIRGTRRYVSATRQWLVWTGARWAAQTAEETMRDAKATSAAMVSRVAREARRDPGGLAKGRMAKAMALHGSAAALARMVEMAQSERGMHGASPAEFDANPLDLTCRNGILDLRTGLLRQARPHDLVSKLAGAAFEPAARAPVWERFLETVIPDSEVRAFVQRAVGYTLTGSVDEEVFFLAHGTGANGKSVFANVIAAMLGEFSGSFGAALVTRQKHENEAHRMVARLPGLRLALVNETGVGDLWDSGRMKELASRERMSARLLHKEAFDFMPTAKLWIRTNHLPGSLDAGDGFWRRCVPIPFTTQIAAESRVPDLDRQIIAAELSGVLNWAVAGAVAWARGGLQVPRSIRGEVETYREETDLLGQWIAERTQRDPQSRVPVAEAFRDYEEFCRSLGANAGTAMTFSRAMSSRGVNRDPSRKQGRRFMGFRLRERLRQEDFDDDADDFSRLI</sequence>
<dbReference type="InterPro" id="IPR045455">
    <property type="entry name" value="NrS-1_pol-like_helicase"/>
</dbReference>
<proteinExistence type="predicted"/>
<dbReference type="Proteomes" id="UP000295277">
    <property type="component" value="Unassembled WGS sequence"/>
</dbReference>
<feature type="domain" description="SF3 helicase" evidence="4">
    <location>
        <begin position="512"/>
        <end position="672"/>
    </location>
</feature>
<dbReference type="PANTHER" id="PTHR35372:SF2">
    <property type="entry name" value="SF3 HELICASE DOMAIN-CONTAINING PROTEIN"/>
    <property type="match status" value="1"/>
</dbReference>
<dbReference type="Pfam" id="PF08707">
    <property type="entry name" value="PriCT_2"/>
    <property type="match status" value="1"/>
</dbReference>
<name>A0A4V2R3Q7_9RHOB</name>
<evidence type="ECO:0000313" key="5">
    <source>
        <dbReference type="EMBL" id="TCM78334.1"/>
    </source>
</evidence>
<evidence type="ECO:0000256" key="3">
    <source>
        <dbReference type="ARBA" id="ARBA00022840"/>
    </source>
</evidence>
<comment type="caution">
    <text evidence="5">The sequence shown here is derived from an EMBL/GenBank/DDBJ whole genome shotgun (WGS) entry which is preliminary data.</text>
</comment>
<dbReference type="Pfam" id="PF19263">
    <property type="entry name" value="DUF5906"/>
    <property type="match status" value="1"/>
</dbReference>
<dbReference type="SUPFAM" id="SSF52540">
    <property type="entry name" value="P-loop containing nucleoside triphosphate hydrolases"/>
    <property type="match status" value="1"/>
</dbReference>
<dbReference type="EMBL" id="SLVM01000026">
    <property type="protein sequence ID" value="TCM78334.1"/>
    <property type="molecule type" value="Genomic_DNA"/>
</dbReference>
<dbReference type="InterPro" id="IPR014818">
    <property type="entry name" value="Phage/plasmid_primase_P4_C"/>
</dbReference>
<dbReference type="GO" id="GO:0016817">
    <property type="term" value="F:hydrolase activity, acting on acid anhydrides"/>
    <property type="evidence" value="ECO:0007669"/>
    <property type="project" value="InterPro"/>
</dbReference>
<reference evidence="5 6" key="1">
    <citation type="submission" date="2019-03" db="EMBL/GenBank/DDBJ databases">
        <title>Genomic Encyclopedia of Type Strains, Phase IV (KMG-IV): sequencing the most valuable type-strain genomes for metagenomic binning, comparative biology and taxonomic classification.</title>
        <authorList>
            <person name="Goeker M."/>
        </authorList>
    </citation>
    <scope>NUCLEOTIDE SEQUENCE [LARGE SCALE GENOMIC DNA]</scope>
    <source>
        <strain evidence="5 6">DSM 21153</strain>
    </source>
</reference>
<dbReference type="AlphaFoldDB" id="A0A4V2R3Q7"/>
<organism evidence="5 6">
    <name type="scientific">Rhodovulum steppense</name>
    <dbReference type="NCBI Taxonomy" id="540251"/>
    <lineage>
        <taxon>Bacteria</taxon>
        <taxon>Pseudomonadati</taxon>
        <taxon>Pseudomonadota</taxon>
        <taxon>Alphaproteobacteria</taxon>
        <taxon>Rhodobacterales</taxon>
        <taxon>Paracoccaceae</taxon>
        <taxon>Rhodovulum</taxon>
    </lineage>
</organism>
<dbReference type="InterPro" id="IPR027417">
    <property type="entry name" value="P-loop_NTPase"/>
</dbReference>
<dbReference type="Pfam" id="PF08706">
    <property type="entry name" value="D5_N"/>
    <property type="match status" value="1"/>
</dbReference>
<evidence type="ECO:0000259" key="4">
    <source>
        <dbReference type="PROSITE" id="PS51206"/>
    </source>
</evidence>
<dbReference type="InterPro" id="IPR051620">
    <property type="entry name" value="ORF904-like_C"/>
</dbReference>
<gene>
    <name evidence="5" type="ORF">EV216_1269</name>
</gene>
<evidence type="ECO:0000256" key="2">
    <source>
        <dbReference type="ARBA" id="ARBA00022801"/>
    </source>
</evidence>
<keyword evidence="1" id="KW-0547">Nucleotide-binding</keyword>
<keyword evidence="6" id="KW-1185">Reference proteome</keyword>
<dbReference type="InterPro" id="IPR014819">
    <property type="entry name" value="PriCT_2"/>
</dbReference>
<accession>A0A4V2R3Q7</accession>
<dbReference type="InterPro" id="IPR014015">
    <property type="entry name" value="Helicase_SF3_DNA-vir"/>
</dbReference>
<keyword evidence="5" id="KW-0347">Helicase</keyword>
<dbReference type="GO" id="GO:0004386">
    <property type="term" value="F:helicase activity"/>
    <property type="evidence" value="ECO:0007669"/>
    <property type="project" value="UniProtKB-KW"/>
</dbReference>
<dbReference type="InterPro" id="IPR006500">
    <property type="entry name" value="Helicase_put_C_phage/plasmid"/>
</dbReference>
<keyword evidence="2" id="KW-0378">Hydrolase</keyword>
<dbReference type="GO" id="GO:0005524">
    <property type="term" value="F:ATP binding"/>
    <property type="evidence" value="ECO:0007669"/>
    <property type="project" value="UniProtKB-KW"/>
</dbReference>
<dbReference type="NCBIfam" id="TIGR01613">
    <property type="entry name" value="primase_Cterm"/>
    <property type="match status" value="1"/>
</dbReference>
<dbReference type="SMART" id="SM00885">
    <property type="entry name" value="D5_N"/>
    <property type="match status" value="1"/>
</dbReference>
<dbReference type="Gene3D" id="3.40.50.300">
    <property type="entry name" value="P-loop containing nucleotide triphosphate hydrolases"/>
    <property type="match status" value="1"/>
</dbReference>
<dbReference type="PANTHER" id="PTHR35372">
    <property type="entry name" value="ATP BINDING PROTEIN-RELATED"/>
    <property type="match status" value="1"/>
</dbReference>
<evidence type="ECO:0000256" key="1">
    <source>
        <dbReference type="ARBA" id="ARBA00022741"/>
    </source>
</evidence>
<protein>
    <submittedName>
        <fullName evidence="5">Putative DNA primase/helicase</fullName>
    </submittedName>
</protein>
<dbReference type="PROSITE" id="PS51206">
    <property type="entry name" value="SF3_HELICASE_1"/>
    <property type="match status" value="1"/>
</dbReference>
<keyword evidence="3" id="KW-0067">ATP-binding</keyword>
<evidence type="ECO:0000313" key="6">
    <source>
        <dbReference type="Proteomes" id="UP000295277"/>
    </source>
</evidence>